<evidence type="ECO:0000259" key="2">
    <source>
        <dbReference type="SMART" id="SM00854"/>
    </source>
</evidence>
<evidence type="ECO:0000256" key="1">
    <source>
        <dbReference type="ARBA" id="ARBA00005662"/>
    </source>
</evidence>
<evidence type="ECO:0000313" key="3">
    <source>
        <dbReference type="EMBL" id="HIZ74852.1"/>
    </source>
</evidence>
<dbReference type="PANTHER" id="PTHR33393:SF13">
    <property type="entry name" value="PGA BIOSYNTHESIS PROTEIN CAPA"/>
    <property type="match status" value="1"/>
</dbReference>
<reference evidence="3" key="1">
    <citation type="journal article" date="2021" name="PeerJ">
        <title>Extensive microbial diversity within the chicken gut microbiome revealed by metagenomics and culture.</title>
        <authorList>
            <person name="Gilroy R."/>
            <person name="Ravi A."/>
            <person name="Getino M."/>
            <person name="Pursley I."/>
            <person name="Horton D.L."/>
            <person name="Alikhan N.F."/>
            <person name="Baker D."/>
            <person name="Gharbi K."/>
            <person name="Hall N."/>
            <person name="Watson M."/>
            <person name="Adriaenssens E.M."/>
            <person name="Foster-Nyarko E."/>
            <person name="Jarju S."/>
            <person name="Secka A."/>
            <person name="Antonio M."/>
            <person name="Oren A."/>
            <person name="Chaudhuri R.R."/>
            <person name="La Ragione R."/>
            <person name="Hildebrand F."/>
            <person name="Pallen M.J."/>
        </authorList>
    </citation>
    <scope>NUCLEOTIDE SEQUENCE</scope>
    <source>
        <strain evidence="3">CHK196-3914</strain>
    </source>
</reference>
<dbReference type="Gene3D" id="3.60.21.10">
    <property type="match status" value="1"/>
</dbReference>
<accession>A0A9D2G9F8</accession>
<protein>
    <submittedName>
        <fullName evidence="3">CapA family protein</fullName>
    </submittedName>
</protein>
<comment type="caution">
    <text evidence="3">The sequence shown here is derived from an EMBL/GenBank/DDBJ whole genome shotgun (WGS) entry which is preliminary data.</text>
</comment>
<dbReference type="InterPro" id="IPR052169">
    <property type="entry name" value="CW_Biosynth-Accessory"/>
</dbReference>
<dbReference type="AlphaFoldDB" id="A0A9D2G9F8"/>
<gene>
    <name evidence="3" type="ORF">H9723_06380</name>
</gene>
<name>A0A9D2G9F8_9FIRM</name>
<comment type="similarity">
    <text evidence="1">Belongs to the CapA family.</text>
</comment>
<dbReference type="InterPro" id="IPR029052">
    <property type="entry name" value="Metallo-depent_PP-like"/>
</dbReference>
<evidence type="ECO:0000313" key="4">
    <source>
        <dbReference type="Proteomes" id="UP000824116"/>
    </source>
</evidence>
<feature type="domain" description="Capsule synthesis protein CapA" evidence="2">
    <location>
        <begin position="141"/>
        <end position="386"/>
    </location>
</feature>
<dbReference type="SUPFAM" id="SSF56300">
    <property type="entry name" value="Metallo-dependent phosphatases"/>
    <property type="match status" value="1"/>
</dbReference>
<dbReference type="SMART" id="SM00854">
    <property type="entry name" value="PGA_cap"/>
    <property type="match status" value="1"/>
</dbReference>
<dbReference type="CDD" id="cd07381">
    <property type="entry name" value="MPP_CapA"/>
    <property type="match status" value="1"/>
</dbReference>
<dbReference type="Proteomes" id="UP000824116">
    <property type="component" value="Unassembled WGS sequence"/>
</dbReference>
<sequence length="453" mass="50379">MAGVFFLLAALGVSMICVRAYRKAQSDRERENVISALAQTYEKFTESVSGEKAEDGREFAEWTVENCSAGEYGKLSAIAEEGELTERDIYDTLGMTMHVLEDRRSGLLDDADTAAQSGIYFAGGPEDESGKVPEAGSDPARITVAGDLCFAEDGFVLDHYDEVNDLEQCISPEILDITRASDIFFLNHEYAISDRGEPLAGKYYTFRAKPERMKLLEEMGTDLVSLANNHVYDYGSEAMIDTMDLLDEAGIPYVGGGRNIEEAEKPAYFIVNGMKIGFVGASKAEKTRYTPAAEEDSPGILEAYDTTEFNRVIAEASQECDYLIAYIHWGPEDETQYAEYQTEEGREFLESGADIVVGGHPHVLQGIEYIDGSPVVYSMGDFWFNDETKYTGLLNLDITYDGLQEMSFVPCLQTNYTTQYISDKDEQREMFDYLEGLSPNISVDDSGVITEQK</sequence>
<reference evidence="3" key="2">
    <citation type="submission" date="2021-04" db="EMBL/GenBank/DDBJ databases">
        <authorList>
            <person name="Gilroy R."/>
        </authorList>
    </citation>
    <scope>NUCLEOTIDE SEQUENCE</scope>
    <source>
        <strain evidence="3">CHK196-3914</strain>
    </source>
</reference>
<dbReference type="InterPro" id="IPR019079">
    <property type="entry name" value="Capsule_synth_CapA"/>
</dbReference>
<proteinExistence type="inferred from homology"/>
<dbReference type="Pfam" id="PF09587">
    <property type="entry name" value="PGA_cap"/>
    <property type="match status" value="1"/>
</dbReference>
<dbReference type="EMBL" id="DXAY01000150">
    <property type="protein sequence ID" value="HIZ74852.1"/>
    <property type="molecule type" value="Genomic_DNA"/>
</dbReference>
<dbReference type="PANTHER" id="PTHR33393">
    <property type="entry name" value="POLYGLUTAMINE SYNTHESIS ACCESSORY PROTEIN RV0574C-RELATED"/>
    <property type="match status" value="1"/>
</dbReference>
<organism evidence="3 4">
    <name type="scientific">Candidatus Mediterraneibacter stercoravium</name>
    <dbReference type="NCBI Taxonomy" id="2838685"/>
    <lineage>
        <taxon>Bacteria</taxon>
        <taxon>Bacillati</taxon>
        <taxon>Bacillota</taxon>
        <taxon>Clostridia</taxon>
        <taxon>Lachnospirales</taxon>
        <taxon>Lachnospiraceae</taxon>
        <taxon>Mediterraneibacter</taxon>
    </lineage>
</organism>